<dbReference type="AlphaFoldDB" id="A0A851GHW5"/>
<evidence type="ECO:0000313" key="2">
    <source>
        <dbReference type="Proteomes" id="UP000557872"/>
    </source>
</evidence>
<protein>
    <submittedName>
        <fullName evidence="1">Transporter</fullName>
    </submittedName>
</protein>
<keyword evidence="2" id="KW-1185">Reference proteome</keyword>
<reference evidence="1 2" key="1">
    <citation type="submission" date="2020-07" db="EMBL/GenBank/DDBJ databases">
        <title>Roseicoccus Jingziensis gen. nov., sp. nov., isolated from coastal seawater.</title>
        <authorList>
            <person name="Feng X."/>
        </authorList>
    </citation>
    <scope>NUCLEOTIDE SEQUENCE [LARGE SCALE GENOMIC DNA]</scope>
    <source>
        <strain evidence="1 2">N1E253</strain>
    </source>
</reference>
<sequence length="259" mass="28497">MGNGTGDSVQTDTGAAPDLSKQLANPLAALISMPIQANYDDGFGFDGEGERWLINVQPVIPFKLNDEWNIISRTIVPIIDQSNYTDSRFNESGLGDVLQSVWFSPADPNSRGWIWGLGGAFLFPTASDEFLGAEKWGAGPTFVALKQTGPWTFGALSNHIWSYAGDDDRGEVNATFIQPFCAYITPTKTTFTINSESTFDWTDSQWNIPINFMVAQMLKIGDQPFQVQAGARYWAASPHDDQEGEWGLRLAVTLLFPKG</sequence>
<accession>A0A851GHW5</accession>
<organism evidence="1 2">
    <name type="scientific">Oceaniferula marina</name>
    <dbReference type="NCBI Taxonomy" id="2748318"/>
    <lineage>
        <taxon>Bacteria</taxon>
        <taxon>Pseudomonadati</taxon>
        <taxon>Verrucomicrobiota</taxon>
        <taxon>Verrucomicrobiia</taxon>
        <taxon>Verrucomicrobiales</taxon>
        <taxon>Verrucomicrobiaceae</taxon>
        <taxon>Oceaniferula</taxon>
    </lineage>
</organism>
<proteinExistence type="predicted"/>
<comment type="caution">
    <text evidence="1">The sequence shown here is derived from an EMBL/GenBank/DDBJ whole genome shotgun (WGS) entry which is preliminary data.</text>
</comment>
<dbReference type="Proteomes" id="UP000557872">
    <property type="component" value="Unassembled WGS sequence"/>
</dbReference>
<dbReference type="EMBL" id="JACBAZ010000004">
    <property type="protein sequence ID" value="NWK56482.1"/>
    <property type="molecule type" value="Genomic_DNA"/>
</dbReference>
<gene>
    <name evidence="1" type="ORF">HW115_12740</name>
</gene>
<evidence type="ECO:0000313" key="1">
    <source>
        <dbReference type="EMBL" id="NWK56482.1"/>
    </source>
</evidence>
<name>A0A851GHW5_9BACT</name>